<protein>
    <recommendedName>
        <fullName evidence="3">Myb/SANT-like domain-containing protein</fullName>
    </recommendedName>
</protein>
<reference evidence="1 2" key="1">
    <citation type="submission" date="2014-04" db="EMBL/GenBank/DDBJ databases">
        <authorList>
            <consortium name="DOE Joint Genome Institute"/>
            <person name="Kuo A."/>
            <person name="Kohler A."/>
            <person name="Nagy L.G."/>
            <person name="Floudas D."/>
            <person name="Copeland A."/>
            <person name="Barry K.W."/>
            <person name="Cichocki N."/>
            <person name="Veneault-Fourrey C."/>
            <person name="LaButti K."/>
            <person name="Lindquist E.A."/>
            <person name="Lipzen A."/>
            <person name="Lundell T."/>
            <person name="Morin E."/>
            <person name="Murat C."/>
            <person name="Sun H."/>
            <person name="Tunlid A."/>
            <person name="Henrissat B."/>
            <person name="Grigoriev I.V."/>
            <person name="Hibbett D.S."/>
            <person name="Martin F."/>
            <person name="Nordberg H.P."/>
            <person name="Cantor M.N."/>
            <person name="Hua S.X."/>
        </authorList>
    </citation>
    <scope>NUCLEOTIDE SEQUENCE [LARGE SCALE GENOMIC DNA]</scope>
    <source>
        <strain evidence="1 2">LaAM-08-1</strain>
    </source>
</reference>
<dbReference type="Proteomes" id="UP000054477">
    <property type="component" value="Unassembled WGS sequence"/>
</dbReference>
<dbReference type="AlphaFoldDB" id="A0A0C9WZH5"/>
<accession>A0A0C9WZH5</accession>
<keyword evidence="2" id="KW-1185">Reference proteome</keyword>
<dbReference type="EMBL" id="KN838562">
    <property type="protein sequence ID" value="KIK05205.1"/>
    <property type="molecule type" value="Genomic_DNA"/>
</dbReference>
<feature type="non-terminal residue" evidence="1">
    <location>
        <position position="137"/>
    </location>
</feature>
<name>A0A0C9WZH5_9AGAR</name>
<evidence type="ECO:0000313" key="1">
    <source>
        <dbReference type="EMBL" id="KIK05205.1"/>
    </source>
</evidence>
<dbReference type="HOGENOM" id="CLU_082499_2_2_1"/>
<gene>
    <name evidence="1" type="ORF">K443DRAFT_55748</name>
</gene>
<feature type="non-terminal residue" evidence="1">
    <location>
        <position position="1"/>
    </location>
</feature>
<sequence length="137" mass="15256">NANWTPADKTAFFEFLHEHKALEVDAAAGNGNNFKVTTYEAAAAVLEAKRTKGGPKTAKSCSNKWNSVCDLGITPDFFCAIQAIKNDSGWTWSDECRADITPELEDEWATFFVANKHAKPFKNCGWIHLEKMVDIMP</sequence>
<dbReference type="OrthoDB" id="2930561at2759"/>
<proteinExistence type="predicted"/>
<evidence type="ECO:0008006" key="3">
    <source>
        <dbReference type="Google" id="ProtNLM"/>
    </source>
</evidence>
<organism evidence="1 2">
    <name type="scientific">Laccaria amethystina LaAM-08-1</name>
    <dbReference type="NCBI Taxonomy" id="1095629"/>
    <lineage>
        <taxon>Eukaryota</taxon>
        <taxon>Fungi</taxon>
        <taxon>Dikarya</taxon>
        <taxon>Basidiomycota</taxon>
        <taxon>Agaricomycotina</taxon>
        <taxon>Agaricomycetes</taxon>
        <taxon>Agaricomycetidae</taxon>
        <taxon>Agaricales</taxon>
        <taxon>Agaricineae</taxon>
        <taxon>Hydnangiaceae</taxon>
        <taxon>Laccaria</taxon>
    </lineage>
</organism>
<evidence type="ECO:0000313" key="2">
    <source>
        <dbReference type="Proteomes" id="UP000054477"/>
    </source>
</evidence>
<reference evidence="2" key="2">
    <citation type="submission" date="2015-01" db="EMBL/GenBank/DDBJ databases">
        <title>Evolutionary Origins and Diversification of the Mycorrhizal Mutualists.</title>
        <authorList>
            <consortium name="DOE Joint Genome Institute"/>
            <consortium name="Mycorrhizal Genomics Consortium"/>
            <person name="Kohler A."/>
            <person name="Kuo A."/>
            <person name="Nagy L.G."/>
            <person name="Floudas D."/>
            <person name="Copeland A."/>
            <person name="Barry K.W."/>
            <person name="Cichocki N."/>
            <person name="Veneault-Fourrey C."/>
            <person name="LaButti K."/>
            <person name="Lindquist E.A."/>
            <person name="Lipzen A."/>
            <person name="Lundell T."/>
            <person name="Morin E."/>
            <person name="Murat C."/>
            <person name="Riley R."/>
            <person name="Ohm R."/>
            <person name="Sun H."/>
            <person name="Tunlid A."/>
            <person name="Henrissat B."/>
            <person name="Grigoriev I.V."/>
            <person name="Hibbett D.S."/>
            <person name="Martin F."/>
        </authorList>
    </citation>
    <scope>NUCLEOTIDE SEQUENCE [LARGE SCALE GENOMIC DNA]</scope>
    <source>
        <strain evidence="2">LaAM-08-1</strain>
    </source>
</reference>